<dbReference type="InterPro" id="IPR000477">
    <property type="entry name" value="RT_dom"/>
</dbReference>
<evidence type="ECO:0000256" key="1">
    <source>
        <dbReference type="ARBA" id="ARBA00022679"/>
    </source>
</evidence>
<feature type="non-terminal residue" evidence="9">
    <location>
        <position position="620"/>
    </location>
</feature>
<evidence type="ECO:0000256" key="3">
    <source>
        <dbReference type="ARBA" id="ARBA00022722"/>
    </source>
</evidence>
<accession>A0A7D9LR54</accession>
<dbReference type="CDD" id="cd01647">
    <property type="entry name" value="RT_LTR"/>
    <property type="match status" value="1"/>
</dbReference>
<keyword evidence="10" id="KW-1185">Reference proteome</keyword>
<dbReference type="SUPFAM" id="SSF56672">
    <property type="entry name" value="DNA/RNA polymerases"/>
    <property type="match status" value="1"/>
</dbReference>
<dbReference type="InterPro" id="IPR043128">
    <property type="entry name" value="Rev_trsase/Diguanyl_cyclase"/>
</dbReference>
<keyword evidence="6" id="KW-0695">RNA-directed DNA polymerase</keyword>
<dbReference type="InterPro" id="IPR043502">
    <property type="entry name" value="DNA/RNA_pol_sf"/>
</dbReference>
<gene>
    <name evidence="9" type="ORF">PACLA_8A064721</name>
</gene>
<dbReference type="InterPro" id="IPR041373">
    <property type="entry name" value="RT_RNaseH"/>
</dbReference>
<keyword evidence="3" id="KW-0540">Nuclease</keyword>
<dbReference type="PANTHER" id="PTHR37984">
    <property type="entry name" value="PROTEIN CBG26694"/>
    <property type="match status" value="1"/>
</dbReference>
<dbReference type="CDD" id="cd09274">
    <property type="entry name" value="RNase_HI_RT_Ty3"/>
    <property type="match status" value="1"/>
</dbReference>
<protein>
    <submittedName>
        <fullName evidence="9">Uncharacterized protein</fullName>
    </submittedName>
</protein>
<dbReference type="OrthoDB" id="2286242at2759"/>
<dbReference type="GO" id="GO:0003964">
    <property type="term" value="F:RNA-directed DNA polymerase activity"/>
    <property type="evidence" value="ECO:0007669"/>
    <property type="project" value="UniProtKB-KW"/>
</dbReference>
<dbReference type="Gene3D" id="3.30.70.270">
    <property type="match status" value="2"/>
</dbReference>
<evidence type="ECO:0000256" key="6">
    <source>
        <dbReference type="ARBA" id="ARBA00022918"/>
    </source>
</evidence>
<evidence type="ECO:0000256" key="4">
    <source>
        <dbReference type="ARBA" id="ARBA00022759"/>
    </source>
</evidence>
<dbReference type="Pfam" id="PF00078">
    <property type="entry name" value="RVT_1"/>
    <property type="match status" value="1"/>
</dbReference>
<keyword evidence="2" id="KW-0548">Nucleotidyltransferase</keyword>
<keyword evidence="5" id="KW-0378">Hydrolase</keyword>
<dbReference type="EMBL" id="CACRXK020022976">
    <property type="protein sequence ID" value="CAB4037346.1"/>
    <property type="molecule type" value="Genomic_DNA"/>
</dbReference>
<dbReference type="Gene3D" id="3.10.10.10">
    <property type="entry name" value="HIV Type 1 Reverse Transcriptase, subunit A, domain 1"/>
    <property type="match status" value="1"/>
</dbReference>
<feature type="non-terminal residue" evidence="9">
    <location>
        <position position="1"/>
    </location>
</feature>
<evidence type="ECO:0000259" key="8">
    <source>
        <dbReference type="Pfam" id="PF17917"/>
    </source>
</evidence>
<keyword evidence="1" id="KW-0808">Transferase</keyword>
<evidence type="ECO:0000259" key="7">
    <source>
        <dbReference type="Pfam" id="PF00078"/>
    </source>
</evidence>
<dbReference type="Proteomes" id="UP001152795">
    <property type="component" value="Unassembled WGS sequence"/>
</dbReference>
<dbReference type="PANTHER" id="PTHR37984:SF8">
    <property type="entry name" value="CCHC-TYPE DOMAIN-CONTAINING PROTEIN"/>
    <property type="match status" value="1"/>
</dbReference>
<evidence type="ECO:0000256" key="2">
    <source>
        <dbReference type="ARBA" id="ARBA00022695"/>
    </source>
</evidence>
<organism evidence="9 10">
    <name type="scientific">Paramuricea clavata</name>
    <name type="common">Red gorgonian</name>
    <name type="synonym">Violescent sea-whip</name>
    <dbReference type="NCBI Taxonomy" id="317549"/>
    <lineage>
        <taxon>Eukaryota</taxon>
        <taxon>Metazoa</taxon>
        <taxon>Cnidaria</taxon>
        <taxon>Anthozoa</taxon>
        <taxon>Octocorallia</taxon>
        <taxon>Malacalcyonacea</taxon>
        <taxon>Plexauridae</taxon>
        <taxon>Paramuricea</taxon>
    </lineage>
</organism>
<dbReference type="Pfam" id="PF17917">
    <property type="entry name" value="RT_RNaseH"/>
    <property type="match status" value="1"/>
</dbReference>
<comment type="caution">
    <text evidence="9">The sequence shown here is derived from an EMBL/GenBank/DDBJ whole genome shotgun (WGS) entry which is preliminary data.</text>
</comment>
<evidence type="ECO:0000313" key="10">
    <source>
        <dbReference type="Proteomes" id="UP001152795"/>
    </source>
</evidence>
<dbReference type="InterPro" id="IPR050951">
    <property type="entry name" value="Retrovirus_Pol_polyprotein"/>
</dbReference>
<evidence type="ECO:0000256" key="5">
    <source>
        <dbReference type="ARBA" id="ARBA00022801"/>
    </source>
</evidence>
<dbReference type="AlphaFoldDB" id="A0A7D9LR54"/>
<dbReference type="FunFam" id="3.30.70.270:FF:000026">
    <property type="entry name" value="Transposon Ty3-G Gag-Pol polyprotein"/>
    <property type="match status" value="1"/>
</dbReference>
<proteinExistence type="predicted"/>
<name>A0A7D9LR54_PARCT</name>
<sequence length="620" mass="70187">LPFLTKAKVFTIADASEAFHKVVLYEHTSLLTTFQGPNGRYRYLRMLFGISSGPEEYQRRQQEFLEGLEDVINIADDICIFGCGDTDEQASKDHNTNLIALLDRCSERDLRLSPKKIQFKATSVSFMGHILTDKGVALDPSKVIVIQEMPKPVDRNGVQRFLGMCQYLSKFCPKLSKIVLPLRDLTRLNVEFIWTDVHESAFNSAKDLIASSTILQYYDVTLPVTLQVDASNEAIGGVLLQNGKSVCFTSHTLDSTERNYAQIEKECLAIVTCMSKCHQYLYGKKNILVHTDHQPQETIFRKPLSKAPRRLQRMMLKLQQYHFSVQYKKGKEMYIADTLSRAALTNPTAMGTSEEERLKEEVSSDATLKSLYETVLIGWPDEISIDNGVLLKSHQVIIPPSMRQEMLNKIHKAHQGMSAAIRQTCLSCGLCAQYKSERPTEPMKSQEIPTLPWERISVDLFQLDFKTYLNTSATAVINAMKRTLPEQEFLVHASGTMVHSKGNGKAESAGHTFSPAQRLMNRKLRDITVSVPQQLKPHPVSSTEVVNDILSRRVRSKQQRNLTIINSITYGNNRGTIRRKIIYDFFIRGKVLENNKAILTMSCVEDAAKSVLRRPVFGMQ</sequence>
<dbReference type="GO" id="GO:0004519">
    <property type="term" value="F:endonuclease activity"/>
    <property type="evidence" value="ECO:0007669"/>
    <property type="project" value="UniProtKB-KW"/>
</dbReference>
<feature type="domain" description="Reverse transcriptase" evidence="7">
    <location>
        <begin position="5"/>
        <end position="131"/>
    </location>
</feature>
<reference evidence="9" key="1">
    <citation type="submission" date="2020-04" db="EMBL/GenBank/DDBJ databases">
        <authorList>
            <person name="Alioto T."/>
            <person name="Alioto T."/>
            <person name="Gomez Garrido J."/>
        </authorList>
    </citation>
    <scope>NUCLEOTIDE SEQUENCE</scope>
    <source>
        <strain evidence="9">A484AB</strain>
    </source>
</reference>
<dbReference type="GO" id="GO:0016787">
    <property type="term" value="F:hydrolase activity"/>
    <property type="evidence" value="ECO:0007669"/>
    <property type="project" value="UniProtKB-KW"/>
</dbReference>
<keyword evidence="4" id="KW-0255">Endonuclease</keyword>
<feature type="domain" description="Reverse transcriptase RNase H-like" evidence="8">
    <location>
        <begin position="219"/>
        <end position="321"/>
    </location>
</feature>
<evidence type="ECO:0000313" key="9">
    <source>
        <dbReference type="EMBL" id="CAB4037346.1"/>
    </source>
</evidence>